<protein>
    <submittedName>
        <fullName evidence="2">Uncharacterized protein</fullName>
    </submittedName>
</protein>
<dbReference type="AlphaFoldDB" id="A0AAW0FUJ8"/>
<reference evidence="2 3" key="1">
    <citation type="submission" date="2022-09" db="EMBL/GenBank/DDBJ databases">
        <authorList>
            <person name="Palmer J.M."/>
        </authorList>
    </citation>
    <scope>NUCLEOTIDE SEQUENCE [LARGE SCALE GENOMIC DNA]</scope>
    <source>
        <strain evidence="2 3">DSM 7382</strain>
    </source>
</reference>
<evidence type="ECO:0000313" key="2">
    <source>
        <dbReference type="EMBL" id="KAK7685283.1"/>
    </source>
</evidence>
<dbReference type="EMBL" id="JASBNA010000021">
    <property type="protein sequence ID" value="KAK7685283.1"/>
    <property type="molecule type" value="Genomic_DNA"/>
</dbReference>
<accession>A0AAW0FUJ8</accession>
<name>A0AAW0FUJ8_9APHY</name>
<proteinExistence type="predicted"/>
<feature type="transmembrane region" description="Helical" evidence="1">
    <location>
        <begin position="31"/>
        <end position="51"/>
    </location>
</feature>
<keyword evidence="1" id="KW-0472">Membrane</keyword>
<evidence type="ECO:0000313" key="3">
    <source>
        <dbReference type="Proteomes" id="UP001385951"/>
    </source>
</evidence>
<organism evidence="2 3">
    <name type="scientific">Cerrena zonata</name>
    <dbReference type="NCBI Taxonomy" id="2478898"/>
    <lineage>
        <taxon>Eukaryota</taxon>
        <taxon>Fungi</taxon>
        <taxon>Dikarya</taxon>
        <taxon>Basidiomycota</taxon>
        <taxon>Agaricomycotina</taxon>
        <taxon>Agaricomycetes</taxon>
        <taxon>Polyporales</taxon>
        <taxon>Cerrenaceae</taxon>
        <taxon>Cerrena</taxon>
    </lineage>
</organism>
<feature type="transmembrane region" description="Helical" evidence="1">
    <location>
        <begin position="131"/>
        <end position="151"/>
    </location>
</feature>
<sequence>MESIDPSCTSIPNPITVLAWLPPDIASQYEAIRFFFAAVLGAWIWDVIVALPEDIRMFQINIRALSNIIYVLARIMTGATMTTSFIFLSAPIKDCQRLVMINGWIGTFAIPLNSLLFLLRIKGVFYNSRPIVAIFGLLWLATFGACFNAPFTNKADHIGPTLNCTITSVLRGNSAGFIAIAVFDISVFLAITLRILTYGTADTWSQRVKSFWNGRHLGLVSRGLLKTGQIYYLATVWVNITVLILLFAPGISPVIRTMLSVPSVVLQNAMACKVFRLLKLGLIDDDPTKTLSGLRFKAASDRTRSAFTFDTTTGSSRTANDDDVGLSMISSVTAPTKHGDTPLPLRIAVRRDVENDAEDDGSARRDWKRTNLI</sequence>
<feature type="transmembrane region" description="Helical" evidence="1">
    <location>
        <begin position="98"/>
        <end position="119"/>
    </location>
</feature>
<keyword evidence="3" id="KW-1185">Reference proteome</keyword>
<dbReference type="Proteomes" id="UP001385951">
    <property type="component" value="Unassembled WGS sequence"/>
</dbReference>
<gene>
    <name evidence="2" type="ORF">QCA50_011646</name>
</gene>
<feature type="transmembrane region" description="Helical" evidence="1">
    <location>
        <begin position="230"/>
        <end position="251"/>
    </location>
</feature>
<feature type="transmembrane region" description="Helical" evidence="1">
    <location>
        <begin position="175"/>
        <end position="197"/>
    </location>
</feature>
<keyword evidence="1" id="KW-0812">Transmembrane</keyword>
<evidence type="ECO:0000256" key="1">
    <source>
        <dbReference type="SAM" id="Phobius"/>
    </source>
</evidence>
<keyword evidence="1" id="KW-1133">Transmembrane helix</keyword>
<feature type="transmembrane region" description="Helical" evidence="1">
    <location>
        <begin position="71"/>
        <end position="92"/>
    </location>
</feature>
<comment type="caution">
    <text evidence="2">The sequence shown here is derived from an EMBL/GenBank/DDBJ whole genome shotgun (WGS) entry which is preliminary data.</text>
</comment>